<feature type="domain" description="Sulfotransferase" evidence="2">
    <location>
        <begin position="2"/>
        <end position="39"/>
    </location>
</feature>
<comment type="similarity">
    <text evidence="1">Belongs to the sulfotransferase 1 family.</text>
</comment>
<reference evidence="3" key="3">
    <citation type="submission" date="2015-04" db="UniProtKB">
        <authorList>
            <consortium name="EnsemblPlants"/>
        </authorList>
    </citation>
    <scope>IDENTIFICATION</scope>
</reference>
<dbReference type="Gene3D" id="3.40.50.300">
    <property type="entry name" value="P-loop containing nucleotide triphosphate hydrolases"/>
    <property type="match status" value="1"/>
</dbReference>
<reference evidence="3 4" key="1">
    <citation type="submission" date="2012-08" db="EMBL/GenBank/DDBJ databases">
        <title>Oryza genome evolution.</title>
        <authorList>
            <person name="Wing R.A."/>
        </authorList>
    </citation>
    <scope>NUCLEOTIDE SEQUENCE</scope>
</reference>
<dbReference type="SUPFAM" id="SSF52540">
    <property type="entry name" value="P-loop containing nucleoside triphosphate hydrolases"/>
    <property type="match status" value="1"/>
</dbReference>
<keyword evidence="1" id="KW-0808">Transferase</keyword>
<proteinExistence type="inferred from homology"/>
<evidence type="ECO:0000256" key="1">
    <source>
        <dbReference type="RuleBase" id="RU361155"/>
    </source>
</evidence>
<dbReference type="Proteomes" id="UP000032180">
    <property type="component" value="Chromosome 3"/>
</dbReference>
<dbReference type="AlphaFoldDB" id="A0A0D9VRL8"/>
<evidence type="ECO:0000313" key="4">
    <source>
        <dbReference type="Proteomes" id="UP000032180"/>
    </source>
</evidence>
<dbReference type="Pfam" id="PF00685">
    <property type="entry name" value="Sulfotransfer_1"/>
    <property type="match status" value="1"/>
</dbReference>
<dbReference type="EC" id="2.8.2.-" evidence="1"/>
<dbReference type="HOGENOM" id="CLU_2945007_0_0_1"/>
<dbReference type="InterPro" id="IPR000863">
    <property type="entry name" value="Sulfotransferase_dom"/>
</dbReference>
<dbReference type="GO" id="GO:0008146">
    <property type="term" value="F:sulfotransferase activity"/>
    <property type="evidence" value="ECO:0007669"/>
    <property type="project" value="InterPro"/>
</dbReference>
<evidence type="ECO:0000313" key="3">
    <source>
        <dbReference type="EnsemblPlants" id="LPERR03G08580.1"/>
    </source>
</evidence>
<protein>
    <recommendedName>
        <fullName evidence="1">Sulfotransferase</fullName>
        <ecNumber evidence="1">2.8.2.-</ecNumber>
    </recommendedName>
</protein>
<sequence length="60" mass="6733">MENSAYFSKRKVGDWENYLTQEMAKKLDAVVEEKLEGSGLFFALACTDALLLPICDFPAN</sequence>
<dbReference type="EnsemblPlants" id="LPERR03G08580.1">
    <property type="protein sequence ID" value="LPERR03G08580.1"/>
    <property type="gene ID" value="LPERR03G08580"/>
</dbReference>
<organism evidence="3 4">
    <name type="scientific">Leersia perrieri</name>
    <dbReference type="NCBI Taxonomy" id="77586"/>
    <lineage>
        <taxon>Eukaryota</taxon>
        <taxon>Viridiplantae</taxon>
        <taxon>Streptophyta</taxon>
        <taxon>Embryophyta</taxon>
        <taxon>Tracheophyta</taxon>
        <taxon>Spermatophyta</taxon>
        <taxon>Magnoliopsida</taxon>
        <taxon>Liliopsida</taxon>
        <taxon>Poales</taxon>
        <taxon>Poaceae</taxon>
        <taxon>BOP clade</taxon>
        <taxon>Oryzoideae</taxon>
        <taxon>Oryzeae</taxon>
        <taxon>Oryzinae</taxon>
        <taxon>Leersia</taxon>
    </lineage>
</organism>
<name>A0A0D9VRL8_9ORYZ</name>
<dbReference type="STRING" id="77586.A0A0D9VRL8"/>
<dbReference type="InterPro" id="IPR027417">
    <property type="entry name" value="P-loop_NTPase"/>
</dbReference>
<accession>A0A0D9VRL8</accession>
<dbReference type="Gramene" id="LPERR03G08580.1">
    <property type="protein sequence ID" value="LPERR03G08580.1"/>
    <property type="gene ID" value="LPERR03G08580"/>
</dbReference>
<reference evidence="4" key="2">
    <citation type="submission" date="2013-12" db="EMBL/GenBank/DDBJ databases">
        <authorList>
            <person name="Yu Y."/>
            <person name="Lee S."/>
            <person name="de Baynast K."/>
            <person name="Wissotski M."/>
            <person name="Liu L."/>
            <person name="Talag J."/>
            <person name="Goicoechea J."/>
            <person name="Angelova A."/>
            <person name="Jetty R."/>
            <person name="Kudrna D."/>
            <person name="Golser W."/>
            <person name="Rivera L."/>
            <person name="Zhang J."/>
            <person name="Wing R."/>
        </authorList>
    </citation>
    <scope>NUCLEOTIDE SEQUENCE</scope>
</reference>
<evidence type="ECO:0000259" key="2">
    <source>
        <dbReference type="Pfam" id="PF00685"/>
    </source>
</evidence>
<keyword evidence="4" id="KW-1185">Reference proteome</keyword>